<accession>A0ABT5H5C0</accession>
<dbReference type="CDD" id="cd03354">
    <property type="entry name" value="LbH_SAT"/>
    <property type="match status" value="1"/>
</dbReference>
<comment type="similarity">
    <text evidence="1">Belongs to the transferase hexapeptide repeat family.</text>
</comment>
<evidence type="ECO:0000256" key="3">
    <source>
        <dbReference type="ARBA" id="ARBA00022737"/>
    </source>
</evidence>
<gene>
    <name evidence="6" type="ORF">PQG98_05440</name>
</gene>
<dbReference type="PROSITE" id="PS00101">
    <property type="entry name" value="HEXAPEP_TRANSFERASES"/>
    <property type="match status" value="1"/>
</dbReference>
<dbReference type="PANTHER" id="PTHR42811">
    <property type="entry name" value="SERINE ACETYLTRANSFERASE"/>
    <property type="match status" value="1"/>
</dbReference>
<keyword evidence="4" id="KW-0012">Acyltransferase</keyword>
<evidence type="ECO:0000313" key="6">
    <source>
        <dbReference type="EMBL" id="MDC7135790.1"/>
    </source>
</evidence>
<evidence type="ECO:0000313" key="7">
    <source>
        <dbReference type="Proteomes" id="UP001215398"/>
    </source>
</evidence>
<dbReference type="InterPro" id="IPR001451">
    <property type="entry name" value="Hexapep"/>
</dbReference>
<dbReference type="Gene3D" id="2.160.10.10">
    <property type="entry name" value="Hexapeptide repeat proteins"/>
    <property type="match status" value="1"/>
</dbReference>
<organism evidence="6 7">
    <name type="scientific">Bacteroides zhangwenhongii</name>
    <dbReference type="NCBI Taxonomy" id="2650157"/>
    <lineage>
        <taxon>Bacteria</taxon>
        <taxon>Pseudomonadati</taxon>
        <taxon>Bacteroidota</taxon>
        <taxon>Bacteroidia</taxon>
        <taxon>Bacteroidales</taxon>
        <taxon>Bacteroidaceae</taxon>
        <taxon>Bacteroides</taxon>
    </lineage>
</organism>
<keyword evidence="7" id="KW-1185">Reference proteome</keyword>
<dbReference type="EMBL" id="JAQPYS010000034">
    <property type="protein sequence ID" value="MDC7135790.1"/>
    <property type="molecule type" value="Genomic_DNA"/>
</dbReference>
<dbReference type="Pfam" id="PF00132">
    <property type="entry name" value="Hexapep"/>
    <property type="match status" value="1"/>
</dbReference>
<dbReference type="SUPFAM" id="SSF51161">
    <property type="entry name" value="Trimeric LpxA-like enzymes"/>
    <property type="match status" value="1"/>
</dbReference>
<dbReference type="Proteomes" id="UP001215398">
    <property type="component" value="Unassembled WGS sequence"/>
</dbReference>
<evidence type="ECO:0000256" key="5">
    <source>
        <dbReference type="SAM" id="Phobius"/>
    </source>
</evidence>
<keyword evidence="3" id="KW-0677">Repeat</keyword>
<feature type="transmembrane region" description="Helical" evidence="5">
    <location>
        <begin position="6"/>
        <end position="27"/>
    </location>
</feature>
<dbReference type="InterPro" id="IPR018357">
    <property type="entry name" value="Hexapep_transf_CS"/>
</dbReference>
<sequence length="154" mass="16511">MNLQNVLDIWNTLLIVMIFLWGVKRIYFIKKLSRLRAITGIELNPNCAGPGIHISHGKIVVGSIAKLGKNCKILSDVTIGGQGRYDRCGAPQIGDRVFIGSGAKIIGNITIADDVVIGANSVVIHSIMEAGITVAGNPAQKVSDTGSYHYLNKE</sequence>
<keyword evidence="5" id="KW-1133">Transmembrane helix</keyword>
<evidence type="ECO:0000256" key="2">
    <source>
        <dbReference type="ARBA" id="ARBA00022679"/>
    </source>
</evidence>
<evidence type="ECO:0000256" key="4">
    <source>
        <dbReference type="ARBA" id="ARBA00023315"/>
    </source>
</evidence>
<comment type="caution">
    <text evidence="6">The sequence shown here is derived from an EMBL/GenBank/DDBJ whole genome shotgun (WGS) entry which is preliminary data.</text>
</comment>
<keyword evidence="5" id="KW-0472">Membrane</keyword>
<dbReference type="InterPro" id="IPR045304">
    <property type="entry name" value="LbH_SAT"/>
</dbReference>
<keyword evidence="2" id="KW-0808">Transferase</keyword>
<reference evidence="6 7" key="1">
    <citation type="submission" date="2023-01" db="EMBL/GenBank/DDBJ databases">
        <title>Exploring GABA producing Bacteroides strains toward improving mental health.</title>
        <authorList>
            <person name="Yousuf B."/>
            <person name="Bouhlel N.E."/>
            <person name="Mottawea W."/>
            <person name="Hammami R."/>
        </authorList>
    </citation>
    <scope>NUCLEOTIDE SEQUENCE [LARGE SCALE GENOMIC DNA]</scope>
    <source>
        <strain evidence="6 7">UO.H1054</strain>
    </source>
</reference>
<protein>
    <submittedName>
        <fullName evidence="6">Serine acetyltransferase</fullName>
    </submittedName>
</protein>
<dbReference type="InterPro" id="IPR011004">
    <property type="entry name" value="Trimer_LpxA-like_sf"/>
</dbReference>
<keyword evidence="5" id="KW-0812">Transmembrane</keyword>
<name>A0ABT5H5C0_9BACE</name>
<dbReference type="RefSeq" id="WP_272719873.1">
    <property type="nucleotide sequence ID" value="NZ_JAQPYS010000034.1"/>
</dbReference>
<proteinExistence type="inferred from homology"/>
<evidence type="ECO:0000256" key="1">
    <source>
        <dbReference type="ARBA" id="ARBA00007274"/>
    </source>
</evidence>